<dbReference type="EC" id="1.-.-.-" evidence="3"/>
<comment type="similarity">
    <text evidence="1">Belongs to the F420H(2)-dependent quinone reductase family.</text>
</comment>
<evidence type="ECO:0000256" key="2">
    <source>
        <dbReference type="ARBA" id="ARBA00049106"/>
    </source>
</evidence>
<dbReference type="GO" id="GO:0052755">
    <property type="term" value="F:coenzyme F420H2:quinone oxidoreductase activity"/>
    <property type="evidence" value="ECO:0007669"/>
    <property type="project" value="RHEA"/>
</dbReference>
<dbReference type="KEGG" id="gom:D7316_04383"/>
<dbReference type="Proteomes" id="UP000271469">
    <property type="component" value="Chromosome"/>
</dbReference>
<reference evidence="3 4" key="1">
    <citation type="submission" date="2018-11" db="EMBL/GenBank/DDBJ databases">
        <title>Gordonia insulae sp. nov., isolated from an island soil.</title>
        <authorList>
            <person name="Kim Y.S."/>
            <person name="Kim S.B."/>
        </authorList>
    </citation>
    <scope>NUCLEOTIDE SEQUENCE [LARGE SCALE GENOMIC DNA]</scope>
    <source>
        <strain evidence="3 4">MMS17-SY073</strain>
    </source>
</reference>
<dbReference type="PANTHER" id="PTHR39428">
    <property type="entry name" value="F420H(2)-DEPENDENT QUINONE REDUCTASE RV1261C"/>
    <property type="match status" value="1"/>
</dbReference>
<keyword evidence="4" id="KW-1185">Reference proteome</keyword>
<comment type="catalytic activity">
    <reaction evidence="2">
        <text>oxidized coenzyme F420-(gamma-L-Glu)(n) + a quinol + H(+) = reduced coenzyme F420-(gamma-L-Glu)(n) + a quinone</text>
        <dbReference type="Rhea" id="RHEA:39663"/>
        <dbReference type="Rhea" id="RHEA-COMP:12939"/>
        <dbReference type="Rhea" id="RHEA-COMP:14378"/>
        <dbReference type="ChEBI" id="CHEBI:15378"/>
        <dbReference type="ChEBI" id="CHEBI:24646"/>
        <dbReference type="ChEBI" id="CHEBI:132124"/>
        <dbReference type="ChEBI" id="CHEBI:133980"/>
        <dbReference type="ChEBI" id="CHEBI:139511"/>
    </reaction>
</comment>
<dbReference type="GO" id="GO:0070967">
    <property type="term" value="F:coenzyme F420 binding"/>
    <property type="evidence" value="ECO:0007669"/>
    <property type="project" value="TreeGrafter"/>
</dbReference>
<dbReference type="Gene3D" id="2.30.110.10">
    <property type="entry name" value="Electron Transport, Fmn-binding Protein, Chain A"/>
    <property type="match status" value="1"/>
</dbReference>
<dbReference type="GO" id="GO:0005886">
    <property type="term" value="C:plasma membrane"/>
    <property type="evidence" value="ECO:0007669"/>
    <property type="project" value="TreeGrafter"/>
</dbReference>
<dbReference type="NCBIfam" id="TIGR00026">
    <property type="entry name" value="hi_GC_TIGR00026"/>
    <property type="match status" value="1"/>
</dbReference>
<sequence>MADSDDWNTQIINEFRQNNGKVGGPFEGAPMVLLHHTGRKSGKQNVTPLMYLPANGDSMYIFASKAGAPTHPAWYYNLTDAGSARVELGDDEYDVTVTEVTGEDRDRIYGEQASRYPGFAEYETKTAGIRTIPVLALQRA</sequence>
<proteinExistence type="inferred from homology"/>
<protein>
    <submittedName>
        <fullName evidence="3">Deazaflavin-dependent nitroreductase</fullName>
        <ecNumber evidence="3">1.-.-.-</ecNumber>
    </submittedName>
</protein>
<dbReference type="OrthoDB" id="8225825at2"/>
<dbReference type="InterPro" id="IPR012349">
    <property type="entry name" value="Split_barrel_FMN-bd"/>
</dbReference>
<organism evidence="3 4">
    <name type="scientific">Gordonia insulae</name>
    <dbReference type="NCBI Taxonomy" id="2420509"/>
    <lineage>
        <taxon>Bacteria</taxon>
        <taxon>Bacillati</taxon>
        <taxon>Actinomycetota</taxon>
        <taxon>Actinomycetes</taxon>
        <taxon>Mycobacteriales</taxon>
        <taxon>Gordoniaceae</taxon>
        <taxon>Gordonia</taxon>
    </lineage>
</organism>
<keyword evidence="3" id="KW-0560">Oxidoreductase</keyword>
<evidence type="ECO:0000313" key="4">
    <source>
        <dbReference type="Proteomes" id="UP000271469"/>
    </source>
</evidence>
<dbReference type="Pfam" id="PF04075">
    <property type="entry name" value="F420H2_quin_red"/>
    <property type="match status" value="1"/>
</dbReference>
<dbReference type="PANTHER" id="PTHR39428:SF1">
    <property type="entry name" value="F420H(2)-DEPENDENT QUINONE REDUCTASE RV1261C"/>
    <property type="match status" value="1"/>
</dbReference>
<dbReference type="EMBL" id="CP033972">
    <property type="protein sequence ID" value="AZG47771.1"/>
    <property type="molecule type" value="Genomic_DNA"/>
</dbReference>
<name>A0A3G8JRL4_9ACTN</name>
<accession>A0A3G8JRL4</accession>
<dbReference type="InterPro" id="IPR004378">
    <property type="entry name" value="F420H2_quin_Rdtase"/>
</dbReference>
<evidence type="ECO:0000256" key="1">
    <source>
        <dbReference type="ARBA" id="ARBA00008710"/>
    </source>
</evidence>
<dbReference type="RefSeq" id="WP_124710080.1">
    <property type="nucleotide sequence ID" value="NZ_CP033972.1"/>
</dbReference>
<gene>
    <name evidence="3" type="primary">ddn_2</name>
    <name evidence="3" type="ORF">D7316_04383</name>
</gene>
<dbReference type="AlphaFoldDB" id="A0A3G8JRL4"/>
<evidence type="ECO:0000313" key="3">
    <source>
        <dbReference type="EMBL" id="AZG47771.1"/>
    </source>
</evidence>